<evidence type="ECO:0000313" key="3">
    <source>
        <dbReference type="Proteomes" id="UP001159363"/>
    </source>
</evidence>
<dbReference type="InterPro" id="IPR036397">
    <property type="entry name" value="RNaseH_sf"/>
</dbReference>
<comment type="caution">
    <text evidence="2">The sequence shown here is derived from an EMBL/GenBank/DDBJ whole genome shotgun (WGS) entry which is preliminary data.</text>
</comment>
<dbReference type="InterPro" id="IPR012337">
    <property type="entry name" value="RNaseH-like_sf"/>
</dbReference>
<accession>A0ABQ9GCB3</accession>
<dbReference type="InterPro" id="IPR050951">
    <property type="entry name" value="Retrovirus_Pol_polyprotein"/>
</dbReference>
<dbReference type="EMBL" id="JARBHB010000013">
    <property type="protein sequence ID" value="KAJ8869837.1"/>
    <property type="molecule type" value="Genomic_DNA"/>
</dbReference>
<sequence>MCNVKITAASVIEKLHECFPTFGIPTTLGSNNSPPFNSEEFNTFCRADGISPSASYHPKSNGLAEKGVQTLQQNFKNHVIYDKKEG</sequence>
<dbReference type="PANTHER" id="PTHR37984">
    <property type="entry name" value="PROTEIN CBG26694"/>
    <property type="match status" value="1"/>
</dbReference>
<reference evidence="2 3" key="1">
    <citation type="submission" date="2023-02" db="EMBL/GenBank/DDBJ databases">
        <title>LHISI_Scaffold_Assembly.</title>
        <authorList>
            <person name="Stuart O.P."/>
            <person name="Cleave R."/>
            <person name="Magrath M.J.L."/>
            <person name="Mikheyev A.S."/>
        </authorList>
    </citation>
    <scope>NUCLEOTIDE SEQUENCE [LARGE SCALE GENOMIC DNA]</scope>
    <source>
        <strain evidence="2">Daus_M_001</strain>
        <tissue evidence="2">Leg muscle</tissue>
    </source>
</reference>
<feature type="non-terminal residue" evidence="2">
    <location>
        <position position="86"/>
    </location>
</feature>
<evidence type="ECO:0000259" key="1">
    <source>
        <dbReference type="PROSITE" id="PS50994"/>
    </source>
</evidence>
<protein>
    <recommendedName>
        <fullName evidence="1">Integrase catalytic domain-containing protein</fullName>
    </recommendedName>
</protein>
<organism evidence="2 3">
    <name type="scientific">Dryococelus australis</name>
    <dbReference type="NCBI Taxonomy" id="614101"/>
    <lineage>
        <taxon>Eukaryota</taxon>
        <taxon>Metazoa</taxon>
        <taxon>Ecdysozoa</taxon>
        <taxon>Arthropoda</taxon>
        <taxon>Hexapoda</taxon>
        <taxon>Insecta</taxon>
        <taxon>Pterygota</taxon>
        <taxon>Neoptera</taxon>
        <taxon>Polyneoptera</taxon>
        <taxon>Phasmatodea</taxon>
        <taxon>Verophasmatodea</taxon>
        <taxon>Anareolatae</taxon>
        <taxon>Phasmatidae</taxon>
        <taxon>Eurycanthinae</taxon>
        <taxon>Dryococelus</taxon>
    </lineage>
</organism>
<dbReference type="SUPFAM" id="SSF53098">
    <property type="entry name" value="Ribonuclease H-like"/>
    <property type="match status" value="1"/>
</dbReference>
<proteinExistence type="predicted"/>
<evidence type="ECO:0000313" key="2">
    <source>
        <dbReference type="EMBL" id="KAJ8869837.1"/>
    </source>
</evidence>
<feature type="domain" description="Integrase catalytic" evidence="1">
    <location>
        <begin position="1"/>
        <end position="86"/>
    </location>
</feature>
<keyword evidence="3" id="KW-1185">Reference proteome</keyword>
<dbReference type="PROSITE" id="PS50994">
    <property type="entry name" value="INTEGRASE"/>
    <property type="match status" value="1"/>
</dbReference>
<dbReference type="PANTHER" id="PTHR37984:SF5">
    <property type="entry name" value="PROTEIN NYNRIN-LIKE"/>
    <property type="match status" value="1"/>
</dbReference>
<dbReference type="InterPro" id="IPR001584">
    <property type="entry name" value="Integrase_cat-core"/>
</dbReference>
<name>A0ABQ9GCB3_9NEOP</name>
<gene>
    <name evidence="2" type="ORF">PR048_028846</name>
</gene>
<dbReference type="Proteomes" id="UP001159363">
    <property type="component" value="Chromosome 12"/>
</dbReference>
<dbReference type="Gene3D" id="3.30.420.10">
    <property type="entry name" value="Ribonuclease H-like superfamily/Ribonuclease H"/>
    <property type="match status" value="1"/>
</dbReference>